<dbReference type="NCBIfam" id="TIGR02645">
    <property type="entry name" value="ARCH_P_rylase"/>
    <property type="match status" value="1"/>
</dbReference>
<dbReference type="SMART" id="SM00941">
    <property type="entry name" value="PYNP_C"/>
    <property type="match status" value="1"/>
</dbReference>
<evidence type="ECO:0000256" key="4">
    <source>
        <dbReference type="HAMAP-Rule" id="MF_00703"/>
    </source>
</evidence>
<dbReference type="GO" id="GO:0009032">
    <property type="term" value="F:thymidine phosphorylase activity"/>
    <property type="evidence" value="ECO:0007669"/>
    <property type="project" value="UniProtKB-EC"/>
</dbReference>
<dbReference type="InterPro" id="IPR028579">
    <property type="entry name" value="Thym_Pase_Put"/>
</dbReference>
<dbReference type="InterPro" id="IPR036320">
    <property type="entry name" value="Glycosyl_Trfase_fam3_N_dom_sf"/>
</dbReference>
<comment type="caution">
    <text evidence="6">The sequence shown here is derived from an EMBL/GenBank/DDBJ whole genome shotgun (WGS) entry which is preliminary data.</text>
</comment>
<keyword evidence="1 4" id="KW-0328">Glycosyltransferase</keyword>
<dbReference type="InterPro" id="IPR000053">
    <property type="entry name" value="Thymidine/pyrmidine_PPase"/>
</dbReference>
<dbReference type="Pfam" id="PF00591">
    <property type="entry name" value="Glycos_transf_3"/>
    <property type="match status" value="1"/>
</dbReference>
<dbReference type="PANTHER" id="PTHR10515:SF0">
    <property type="entry name" value="THYMIDINE PHOSPHORYLASE"/>
    <property type="match status" value="1"/>
</dbReference>
<evidence type="ECO:0000256" key="2">
    <source>
        <dbReference type="ARBA" id="ARBA00022679"/>
    </source>
</evidence>
<dbReference type="PANTHER" id="PTHR10515">
    <property type="entry name" value="THYMIDINE PHOSPHORYLASE"/>
    <property type="match status" value="1"/>
</dbReference>
<dbReference type="SUPFAM" id="SSF47648">
    <property type="entry name" value="Nucleoside phosphorylase/phosphoribosyltransferase N-terminal domain"/>
    <property type="match status" value="1"/>
</dbReference>
<dbReference type="SUPFAM" id="SSF54680">
    <property type="entry name" value="Pyrimidine nucleoside phosphorylase C-terminal domain"/>
    <property type="match status" value="1"/>
</dbReference>
<dbReference type="InterPro" id="IPR035902">
    <property type="entry name" value="Nuc_phospho_transferase"/>
</dbReference>
<proteinExistence type="inferred from homology"/>
<keyword evidence="7" id="KW-1185">Reference proteome</keyword>
<dbReference type="NCBIfam" id="NF003338">
    <property type="entry name" value="PRK04350.1"/>
    <property type="match status" value="1"/>
</dbReference>
<accession>A0ABV2JP76</accession>
<dbReference type="InterPro" id="IPR017459">
    <property type="entry name" value="Glycosyl_Trfase_fam3_N_dom"/>
</dbReference>
<dbReference type="Proteomes" id="UP001549184">
    <property type="component" value="Unassembled WGS sequence"/>
</dbReference>
<dbReference type="SUPFAM" id="SSF52418">
    <property type="entry name" value="Nucleoside phosphorylase/phosphoribosyltransferase catalytic domain"/>
    <property type="match status" value="1"/>
</dbReference>
<dbReference type="EC" id="2.4.2.4" evidence="4"/>
<dbReference type="InterPro" id="IPR036566">
    <property type="entry name" value="PYNP-like_C_sf"/>
</dbReference>
<dbReference type="RefSeq" id="WP_354012129.1">
    <property type="nucleotide sequence ID" value="NZ_JBEPMU010000001.1"/>
</dbReference>
<dbReference type="Gene3D" id="3.90.1170.30">
    <property type="entry name" value="Pyrimidine nucleoside phosphorylase-like, C-terminal domain"/>
    <property type="match status" value="1"/>
</dbReference>
<dbReference type="InterPro" id="IPR013466">
    <property type="entry name" value="Thymidine/AMP_Pase"/>
</dbReference>
<evidence type="ECO:0000259" key="5">
    <source>
        <dbReference type="SMART" id="SM00941"/>
    </source>
</evidence>
<evidence type="ECO:0000256" key="1">
    <source>
        <dbReference type="ARBA" id="ARBA00022676"/>
    </source>
</evidence>
<feature type="domain" description="Pyrimidine nucleoside phosphorylase C-terminal" evidence="5">
    <location>
        <begin position="439"/>
        <end position="506"/>
    </location>
</feature>
<comment type="similarity">
    <text evidence="4">Belongs to the thymidine/pyrimidine-nucleoside phosphorylase family. Type 2 subfamily.</text>
</comment>
<dbReference type="EMBL" id="JBEPMU010000001">
    <property type="protein sequence ID" value="MET3650636.1"/>
    <property type="molecule type" value="Genomic_DNA"/>
</dbReference>
<evidence type="ECO:0000313" key="6">
    <source>
        <dbReference type="EMBL" id="MET3650636.1"/>
    </source>
</evidence>
<sequence>MSLLERTALTTMAETCLLRRLGIDTGDERVLFLRSDSPICQSEGFSPRARIQVHVGGRDLVTMLDVVHGDLLATDEAGLSEAAWCELAPKPGDRASFSHAPSVESLGLIRRKIHGHELDDEQFDTIMADMVKHRYSSVELAAFVSACSGGRLSQREVVSLTRSMVAGGARLHWTRHIVVDKHCIGGLPGNRTTLIVVPILTSLGMLMPKTSSRAITSPAGTADTMETLAPVNLDVLSMQRVVERTGGCVVWGQSAHLSPADDVLIRIERMLDVESEGQLVASVLSKKVAAGASHVIVDIPVGPTAKVRTPGEAQALCALMTKVADAFGVRVRPLVTDGTAPVGRGIGPALEAHDVLAVLRGEHLCPRDLRERALYLAAQLYAFANDLEDDQKALRIVTHALDSGAAWSQFVTICEEQGGMRTPGKAAYQQPIEATAQGVVGIIDNRRLAKVAKLAGAPHVPLAGVALETRPGQTVSRHDPLFVIHAETKGQLAYAMAYVAEHPGIVEVKYS</sequence>
<dbReference type="Pfam" id="PF02885">
    <property type="entry name" value="Glycos_trans_3N"/>
    <property type="match status" value="1"/>
</dbReference>
<name>A0ABV2JP76_9GAMM</name>
<comment type="catalytic activity">
    <reaction evidence="3 4">
        <text>thymidine + phosphate = 2-deoxy-alpha-D-ribose 1-phosphate + thymine</text>
        <dbReference type="Rhea" id="RHEA:16037"/>
        <dbReference type="ChEBI" id="CHEBI:17748"/>
        <dbReference type="ChEBI" id="CHEBI:17821"/>
        <dbReference type="ChEBI" id="CHEBI:43474"/>
        <dbReference type="ChEBI" id="CHEBI:57259"/>
        <dbReference type="EC" id="2.4.2.4"/>
    </reaction>
</comment>
<dbReference type="HAMAP" id="MF_00703">
    <property type="entry name" value="Thymid_phosp_2"/>
    <property type="match status" value="1"/>
</dbReference>
<dbReference type="InterPro" id="IPR013102">
    <property type="entry name" value="PYNP_C"/>
</dbReference>
<evidence type="ECO:0000256" key="3">
    <source>
        <dbReference type="ARBA" id="ARBA00048550"/>
    </source>
</evidence>
<keyword evidence="2 4" id="KW-0808">Transferase</keyword>
<dbReference type="Gene3D" id="3.40.1030.10">
    <property type="entry name" value="Nucleoside phosphorylase/phosphoribosyltransferase catalytic domain"/>
    <property type="match status" value="1"/>
</dbReference>
<evidence type="ECO:0000313" key="7">
    <source>
        <dbReference type="Proteomes" id="UP001549184"/>
    </source>
</evidence>
<dbReference type="Gene3D" id="1.20.970.10">
    <property type="entry name" value="Transferase, Pyrimidine Nucleoside Phosphorylase, Chain C"/>
    <property type="match status" value="1"/>
</dbReference>
<dbReference type="PROSITE" id="PS00647">
    <property type="entry name" value="THYMID_PHOSPHORYLASE"/>
    <property type="match status" value="1"/>
</dbReference>
<gene>
    <name evidence="6" type="ORF">ABIC75_000338</name>
</gene>
<dbReference type="InterPro" id="IPR000312">
    <property type="entry name" value="Glycosyl_Trfase_fam3"/>
</dbReference>
<reference evidence="6 7" key="1">
    <citation type="submission" date="2024-06" db="EMBL/GenBank/DDBJ databases">
        <title>Sorghum-associated microbial communities from plants grown in Nebraska, USA.</title>
        <authorList>
            <person name="Schachtman D."/>
        </authorList>
    </citation>
    <scope>NUCLEOTIDE SEQUENCE [LARGE SCALE GENOMIC DNA]</scope>
    <source>
        <strain evidence="6 7">1073</strain>
    </source>
</reference>
<protein>
    <recommendedName>
        <fullName evidence="4">Putative thymidine phosphorylase</fullName>
        <ecNumber evidence="4">2.4.2.4</ecNumber>
    </recommendedName>
    <alternativeName>
        <fullName evidence="4">TdRPase</fullName>
    </alternativeName>
</protein>
<dbReference type="InterPro" id="IPR017872">
    <property type="entry name" value="Pyrmidine_PPase_CS"/>
</dbReference>
<organism evidence="6 7">
    <name type="scientific">Dyella japonica</name>
    <dbReference type="NCBI Taxonomy" id="231455"/>
    <lineage>
        <taxon>Bacteria</taxon>
        <taxon>Pseudomonadati</taxon>
        <taxon>Pseudomonadota</taxon>
        <taxon>Gammaproteobacteria</taxon>
        <taxon>Lysobacterales</taxon>
        <taxon>Rhodanobacteraceae</taxon>
        <taxon>Dyella</taxon>
    </lineage>
</organism>